<evidence type="ECO:0000313" key="4">
    <source>
        <dbReference type="Proteomes" id="UP000826661"/>
    </source>
</evidence>
<proteinExistence type="predicted"/>
<gene>
    <name evidence="3" type="ORF">H0G86_005857</name>
</gene>
<organism evidence="3 4">
    <name type="scientific">Trichoderma simmonsii</name>
    <dbReference type="NCBI Taxonomy" id="1491479"/>
    <lineage>
        <taxon>Eukaryota</taxon>
        <taxon>Fungi</taxon>
        <taxon>Dikarya</taxon>
        <taxon>Ascomycota</taxon>
        <taxon>Pezizomycotina</taxon>
        <taxon>Sordariomycetes</taxon>
        <taxon>Hypocreomycetidae</taxon>
        <taxon>Hypocreales</taxon>
        <taxon>Hypocreaceae</taxon>
        <taxon>Trichoderma</taxon>
    </lineage>
</organism>
<accession>A0A8G0LF14</accession>
<evidence type="ECO:0000256" key="1">
    <source>
        <dbReference type="SAM" id="MobiDB-lite"/>
    </source>
</evidence>
<keyword evidence="2" id="KW-0812">Transmembrane</keyword>
<dbReference type="EMBL" id="CP075866">
    <property type="protein sequence ID" value="QYS98689.1"/>
    <property type="molecule type" value="Genomic_DNA"/>
</dbReference>
<evidence type="ECO:0000256" key="2">
    <source>
        <dbReference type="SAM" id="Phobius"/>
    </source>
</evidence>
<feature type="transmembrane region" description="Helical" evidence="2">
    <location>
        <begin position="12"/>
        <end position="41"/>
    </location>
</feature>
<feature type="region of interest" description="Disordered" evidence="1">
    <location>
        <begin position="100"/>
        <end position="135"/>
    </location>
</feature>
<sequence>MIITTTEYYELLSFFSLSLSLLSTSLLLVLFSSFVHLFFVYSRFLFTTKKTSPSSPDIILQNCKNIPSAPQVPGSHRVSSGNTPTKVSDLLSWLRSSIAGGGSRAESCNSRGSYEVPVDKSQVTSPETVERNYAA</sequence>
<dbReference type="AlphaFoldDB" id="A0A8G0LF14"/>
<dbReference type="Proteomes" id="UP000826661">
    <property type="component" value="Chromosome III"/>
</dbReference>
<keyword evidence="4" id="KW-1185">Reference proteome</keyword>
<keyword evidence="2" id="KW-0472">Membrane</keyword>
<name>A0A8G0LF14_9HYPO</name>
<evidence type="ECO:0000313" key="3">
    <source>
        <dbReference type="EMBL" id="QYS98689.1"/>
    </source>
</evidence>
<reference evidence="3 4" key="1">
    <citation type="journal article" date="2021" name="BMC Genomics">
        <title>Telomere-to-telomere genome assembly of asparaginase-producing Trichoderma simmonsii.</title>
        <authorList>
            <person name="Chung D."/>
            <person name="Kwon Y.M."/>
            <person name="Yang Y."/>
        </authorList>
    </citation>
    <scope>NUCLEOTIDE SEQUENCE [LARGE SCALE GENOMIC DNA]</scope>
    <source>
        <strain evidence="3 4">GH-Sj1</strain>
    </source>
</reference>
<keyword evidence="2" id="KW-1133">Transmembrane helix</keyword>
<protein>
    <submittedName>
        <fullName evidence="3">Uncharacterized protein</fullName>
    </submittedName>
</protein>